<accession>A0A286N2Y6</accession>
<dbReference type="RefSeq" id="YP_009610088.1">
    <property type="nucleotide sequence ID" value="NC_042000.1"/>
</dbReference>
<evidence type="ECO:0000313" key="2">
    <source>
        <dbReference type="Proteomes" id="UP000225683"/>
    </source>
</evidence>
<dbReference type="EMBL" id="MF185718">
    <property type="protein sequence ID" value="ASX98743.1"/>
    <property type="molecule type" value="Genomic_DNA"/>
</dbReference>
<keyword evidence="2" id="KW-1185">Reference proteome</keyword>
<evidence type="ECO:0000313" key="1">
    <source>
        <dbReference type="EMBL" id="ASX98743.1"/>
    </source>
</evidence>
<proteinExistence type="predicted"/>
<organism evidence="1 2">
    <name type="scientific">Arthrobacter phage Colucci</name>
    <dbReference type="NCBI Taxonomy" id="2015834"/>
    <lineage>
        <taxon>Viruses</taxon>
        <taxon>Duplodnaviria</taxon>
        <taxon>Heunggongvirae</taxon>
        <taxon>Uroviricota</taxon>
        <taxon>Caudoviricetes</taxon>
        <taxon>Klausavirus</taxon>
        <taxon>Klausavirus colucci</taxon>
    </lineage>
</organism>
<dbReference type="GeneID" id="40086174"/>
<name>A0A286N2Y6_9CAUD</name>
<reference evidence="1 2" key="1">
    <citation type="submission" date="2017-06" db="EMBL/GenBank/DDBJ databases">
        <authorList>
            <person name="Conboy A.J."/>
            <person name="Conboy D.B."/>
            <person name="Kulkosky J."/>
            <person name="Cross T."/>
            <person name="Moy E.A."/>
            <person name="Stoner T.H."/>
            <person name="Garlena R.A."/>
            <person name="Russell D.A."/>
            <person name="Pope W.H."/>
            <person name="Jacobs-Sera D."/>
            <person name="Hatfull G.F."/>
        </authorList>
    </citation>
    <scope>NUCLEOTIDE SEQUENCE [LARGE SCALE GENOMIC DNA]</scope>
</reference>
<sequence length="53" mass="6063">MTDGQRFPVCVNCHHMILVFEDHAQSCVTRLGAYQLPKLPPGFLQPKDKDHEN</sequence>
<dbReference type="KEGG" id="vg:40086174"/>
<dbReference type="Proteomes" id="UP000225683">
    <property type="component" value="Genome"/>
</dbReference>
<protein>
    <submittedName>
        <fullName evidence="1">Uncharacterized protein</fullName>
    </submittedName>
</protein>
<gene>
    <name evidence="1" type="primary">74</name>
    <name evidence="1" type="ORF">SEA_COLUCCI_74</name>
</gene>